<dbReference type="EMBL" id="MTKT01005370">
    <property type="protein sequence ID" value="OWM67934.1"/>
    <property type="molecule type" value="Genomic_DNA"/>
</dbReference>
<organism evidence="1 2">
    <name type="scientific">Punica granatum</name>
    <name type="common">Pomegranate</name>
    <dbReference type="NCBI Taxonomy" id="22663"/>
    <lineage>
        <taxon>Eukaryota</taxon>
        <taxon>Viridiplantae</taxon>
        <taxon>Streptophyta</taxon>
        <taxon>Embryophyta</taxon>
        <taxon>Tracheophyta</taxon>
        <taxon>Spermatophyta</taxon>
        <taxon>Magnoliopsida</taxon>
        <taxon>eudicotyledons</taxon>
        <taxon>Gunneridae</taxon>
        <taxon>Pentapetalae</taxon>
        <taxon>rosids</taxon>
        <taxon>malvids</taxon>
        <taxon>Myrtales</taxon>
        <taxon>Lythraceae</taxon>
        <taxon>Punica</taxon>
    </lineage>
</organism>
<evidence type="ECO:0000313" key="1">
    <source>
        <dbReference type="EMBL" id="OWM67934.1"/>
    </source>
</evidence>
<proteinExistence type="predicted"/>
<dbReference type="AlphaFoldDB" id="A0A218W4X8"/>
<evidence type="ECO:0000313" key="2">
    <source>
        <dbReference type="Proteomes" id="UP000197138"/>
    </source>
</evidence>
<sequence length="79" mass="9012">MITTDENSWENIPIGFTPVTEGKLARATKPRSKNKKLPKVGAFQSSDIALELLWIFCYQRRDIVAAYLEIFLPEKRSAV</sequence>
<reference evidence="2" key="1">
    <citation type="journal article" date="2017" name="Plant J.">
        <title>The pomegranate (Punica granatum L.) genome and the genomics of punicalagin biosynthesis.</title>
        <authorList>
            <person name="Qin G."/>
            <person name="Xu C."/>
            <person name="Ming R."/>
            <person name="Tang H."/>
            <person name="Guyot R."/>
            <person name="Kramer E.M."/>
            <person name="Hu Y."/>
            <person name="Yi X."/>
            <person name="Qi Y."/>
            <person name="Xu X."/>
            <person name="Gao Z."/>
            <person name="Pan H."/>
            <person name="Jian J."/>
            <person name="Tian Y."/>
            <person name="Yue Z."/>
            <person name="Xu Y."/>
        </authorList>
    </citation>
    <scope>NUCLEOTIDE SEQUENCE [LARGE SCALE GENOMIC DNA]</scope>
    <source>
        <strain evidence="2">cv. Dabenzi</strain>
    </source>
</reference>
<dbReference type="Proteomes" id="UP000197138">
    <property type="component" value="Unassembled WGS sequence"/>
</dbReference>
<protein>
    <submittedName>
        <fullName evidence="1">Uncharacterized protein</fullName>
    </submittedName>
</protein>
<gene>
    <name evidence="1" type="ORF">CDL15_Pgr010872</name>
</gene>
<accession>A0A218W4X8</accession>
<comment type="caution">
    <text evidence="1">The sequence shown here is derived from an EMBL/GenBank/DDBJ whole genome shotgun (WGS) entry which is preliminary data.</text>
</comment>
<name>A0A218W4X8_PUNGR</name>